<dbReference type="CDD" id="cd08422">
    <property type="entry name" value="PBP2_CrgA_like"/>
    <property type="match status" value="1"/>
</dbReference>
<gene>
    <name evidence="7" type="ORF">VCX44_08465</name>
</gene>
<evidence type="ECO:0000256" key="2">
    <source>
        <dbReference type="ARBA" id="ARBA00023015"/>
    </source>
</evidence>
<sequence>MINWDDARFFLALARRGSLRQAGLELGVDQATVGRRITLLEQQLGAKLFIRTPRHYRPSPLGEALLPQAEAMAQAALTMMRTASLGELEGELCIATTDTLAQGFVLPAFTLLRQRHPGIRLKLLTAVSVSDIPNQEADLAIRSVRPEQGDLVVKRLATIKMGLYASPDYLARRGTPRSGQALQEHDLLLFPRELVARHWLSLCGEPLHEPNVVLQSNAQLVLMAAARQGLGIALLSTFLAEEDPALVRLLPDQHDPIDIWMVLHPDVQKTGRMRALVAALEEVFQPLQQTQPSAPPLSNTQGLSGYAPHTGHFLRNEPC</sequence>
<evidence type="ECO:0000313" key="8">
    <source>
        <dbReference type="Proteomes" id="UP001304847"/>
    </source>
</evidence>
<keyword evidence="2" id="KW-0805">Transcription regulation</keyword>
<dbReference type="InterPro" id="IPR058163">
    <property type="entry name" value="LysR-type_TF_proteobact-type"/>
</dbReference>
<keyword evidence="3" id="KW-0238">DNA-binding</keyword>
<feature type="region of interest" description="Disordered" evidence="5">
    <location>
        <begin position="290"/>
        <end position="310"/>
    </location>
</feature>
<evidence type="ECO:0000256" key="3">
    <source>
        <dbReference type="ARBA" id="ARBA00023125"/>
    </source>
</evidence>
<dbReference type="PROSITE" id="PS50931">
    <property type="entry name" value="HTH_LYSR"/>
    <property type="match status" value="1"/>
</dbReference>
<keyword evidence="4" id="KW-0804">Transcription</keyword>
<evidence type="ECO:0000256" key="5">
    <source>
        <dbReference type="SAM" id="MobiDB-lite"/>
    </source>
</evidence>
<dbReference type="InterPro" id="IPR000847">
    <property type="entry name" value="LysR_HTH_N"/>
</dbReference>
<dbReference type="Gene3D" id="1.10.10.10">
    <property type="entry name" value="Winged helix-like DNA-binding domain superfamily/Winged helix DNA-binding domain"/>
    <property type="match status" value="1"/>
</dbReference>
<name>A0ABU5W4K8_AERCA</name>
<dbReference type="Proteomes" id="UP001304847">
    <property type="component" value="Unassembled WGS sequence"/>
</dbReference>
<evidence type="ECO:0000259" key="6">
    <source>
        <dbReference type="PROSITE" id="PS50931"/>
    </source>
</evidence>
<dbReference type="PANTHER" id="PTHR30537:SF3">
    <property type="entry name" value="TRANSCRIPTIONAL REGULATORY PROTEIN"/>
    <property type="match status" value="1"/>
</dbReference>
<dbReference type="InterPro" id="IPR036390">
    <property type="entry name" value="WH_DNA-bd_sf"/>
</dbReference>
<evidence type="ECO:0000313" key="7">
    <source>
        <dbReference type="EMBL" id="MEA9435858.1"/>
    </source>
</evidence>
<dbReference type="Pfam" id="PF03466">
    <property type="entry name" value="LysR_substrate"/>
    <property type="match status" value="1"/>
</dbReference>
<protein>
    <submittedName>
        <fullName evidence="7">LysR family transcriptional regulator</fullName>
    </submittedName>
</protein>
<accession>A0ABU5W4K8</accession>
<organism evidence="7 8">
    <name type="scientific">Aeromonas caviae</name>
    <name type="common">Aeromonas punctata</name>
    <dbReference type="NCBI Taxonomy" id="648"/>
    <lineage>
        <taxon>Bacteria</taxon>
        <taxon>Pseudomonadati</taxon>
        <taxon>Pseudomonadota</taxon>
        <taxon>Gammaproteobacteria</taxon>
        <taxon>Aeromonadales</taxon>
        <taxon>Aeromonadaceae</taxon>
        <taxon>Aeromonas</taxon>
    </lineage>
</organism>
<proteinExistence type="inferred from homology"/>
<dbReference type="RefSeq" id="WP_323580622.1">
    <property type="nucleotide sequence ID" value="NZ_JAYGOJ010000033.1"/>
</dbReference>
<feature type="compositionally biased region" description="Polar residues" evidence="5">
    <location>
        <begin position="290"/>
        <end position="303"/>
    </location>
</feature>
<dbReference type="InterPro" id="IPR005119">
    <property type="entry name" value="LysR_subst-bd"/>
</dbReference>
<evidence type="ECO:0000256" key="4">
    <source>
        <dbReference type="ARBA" id="ARBA00023163"/>
    </source>
</evidence>
<dbReference type="InterPro" id="IPR036388">
    <property type="entry name" value="WH-like_DNA-bd_sf"/>
</dbReference>
<dbReference type="PANTHER" id="PTHR30537">
    <property type="entry name" value="HTH-TYPE TRANSCRIPTIONAL REGULATOR"/>
    <property type="match status" value="1"/>
</dbReference>
<feature type="domain" description="HTH lysR-type" evidence="6">
    <location>
        <begin position="2"/>
        <end position="59"/>
    </location>
</feature>
<keyword evidence="8" id="KW-1185">Reference proteome</keyword>
<dbReference type="SUPFAM" id="SSF53850">
    <property type="entry name" value="Periplasmic binding protein-like II"/>
    <property type="match status" value="1"/>
</dbReference>
<comment type="similarity">
    <text evidence="1">Belongs to the LysR transcriptional regulatory family.</text>
</comment>
<reference evidence="7 8" key="1">
    <citation type="submission" date="2023-12" db="EMBL/GenBank/DDBJ databases">
        <title>Characterization of antibiotic resistance in Aeromonas spp. in hospital effluent.</title>
        <authorList>
            <person name="Negoseki B.R.S."/>
            <person name="Krul D."/>
            <person name="Siqueira A.C."/>
            <person name="Almeida M."/>
            <person name="Mesa D."/>
            <person name="Conte D."/>
            <person name="Dalla-Costa L.M."/>
        </authorList>
    </citation>
    <scope>NUCLEOTIDE SEQUENCE [LARGE SCALE GENOMIC DNA]</scope>
    <source>
        <strain evidence="7 8">36v</strain>
    </source>
</reference>
<dbReference type="Gene3D" id="3.40.190.290">
    <property type="match status" value="1"/>
</dbReference>
<evidence type="ECO:0000256" key="1">
    <source>
        <dbReference type="ARBA" id="ARBA00009437"/>
    </source>
</evidence>
<dbReference type="SUPFAM" id="SSF46785">
    <property type="entry name" value="Winged helix' DNA-binding domain"/>
    <property type="match status" value="1"/>
</dbReference>
<dbReference type="Pfam" id="PF00126">
    <property type="entry name" value="HTH_1"/>
    <property type="match status" value="1"/>
</dbReference>
<dbReference type="EMBL" id="JAYGOJ010000033">
    <property type="protein sequence ID" value="MEA9435858.1"/>
    <property type="molecule type" value="Genomic_DNA"/>
</dbReference>
<comment type="caution">
    <text evidence="7">The sequence shown here is derived from an EMBL/GenBank/DDBJ whole genome shotgun (WGS) entry which is preliminary data.</text>
</comment>